<dbReference type="Pfam" id="PF08856">
    <property type="entry name" value="DUF1826"/>
    <property type="match status" value="1"/>
</dbReference>
<evidence type="ECO:0000313" key="2">
    <source>
        <dbReference type="Proteomes" id="UP000027100"/>
    </source>
</evidence>
<dbReference type="OrthoDB" id="5342505at2"/>
<evidence type="ECO:0000313" key="1">
    <source>
        <dbReference type="EMBL" id="KCZ99597.1"/>
    </source>
</evidence>
<keyword evidence="2" id="KW-1185">Reference proteome</keyword>
<dbReference type="InterPro" id="IPR014955">
    <property type="entry name" value="DUF1826"/>
</dbReference>
<dbReference type="PATRIC" id="fig|1280954.3.peg.891"/>
<protein>
    <recommendedName>
        <fullName evidence="3">DUF1826 domain-containing protein</fullName>
    </recommendedName>
</protein>
<evidence type="ECO:0008006" key="3">
    <source>
        <dbReference type="Google" id="ProtNLM"/>
    </source>
</evidence>
<dbReference type="EMBL" id="ARYM01000004">
    <property type="protein sequence ID" value="KCZ99597.1"/>
    <property type="molecule type" value="Genomic_DNA"/>
</dbReference>
<proteinExistence type="predicted"/>
<accession>A0A062VB28</accession>
<dbReference type="Proteomes" id="UP000027100">
    <property type="component" value="Unassembled WGS sequence"/>
</dbReference>
<name>A0A062VB28_9PROT</name>
<dbReference type="STRING" id="1280954.HPO_04390"/>
<dbReference type="AlphaFoldDB" id="A0A062VB28"/>
<dbReference type="RefSeq" id="WP_051612268.1">
    <property type="nucleotide sequence ID" value="NZ_ARYM01000004.1"/>
</dbReference>
<reference evidence="1 2" key="1">
    <citation type="journal article" date="2014" name="Antonie Van Leeuwenhoek">
        <title>Hyphomonas beringensis sp. nov. and Hyphomonas chukchiensis sp. nov., isolated from surface seawater of the Bering Sea and Chukchi Sea.</title>
        <authorList>
            <person name="Li C."/>
            <person name="Lai Q."/>
            <person name="Li G."/>
            <person name="Dong C."/>
            <person name="Wang J."/>
            <person name="Liao Y."/>
            <person name="Shao Z."/>
        </authorList>
    </citation>
    <scope>NUCLEOTIDE SEQUENCE [LARGE SCALE GENOMIC DNA]</scope>
    <source>
        <strain evidence="1 2">PS728</strain>
    </source>
</reference>
<comment type="caution">
    <text evidence="1">The sequence shown here is derived from an EMBL/GenBank/DDBJ whole genome shotgun (WGS) entry which is preliminary data.</text>
</comment>
<organism evidence="1 2">
    <name type="scientific">Hyphomonas polymorpha PS728</name>
    <dbReference type="NCBI Taxonomy" id="1280954"/>
    <lineage>
        <taxon>Bacteria</taxon>
        <taxon>Pseudomonadati</taxon>
        <taxon>Pseudomonadota</taxon>
        <taxon>Alphaproteobacteria</taxon>
        <taxon>Hyphomonadales</taxon>
        <taxon>Hyphomonadaceae</taxon>
        <taxon>Hyphomonas</taxon>
    </lineage>
</organism>
<sequence>MSLLQDLAEQEGKQERAAEPVIFCHSLEALIEAGLGDVAELALWPRQPSPGLAAAFEALDCSSFEDLRVTGRPEDVRQRAVTWLTQSSWPALVWQTLLGDVQAAFACIGDIEADCTFRLEYVTDDACRKFHKDDTDFRLITTYLGRGTQWRVERAGEEPGPLHEMKPHETAMLLGQRCSLENCVLHRSPPIEGSGQARLVLVLDFERPDYC</sequence>
<gene>
    <name evidence="1" type="ORF">HPO_04390</name>
</gene>